<feature type="region of interest" description="Disordered" evidence="5">
    <location>
        <begin position="172"/>
        <end position="205"/>
    </location>
</feature>
<protein>
    <recommendedName>
        <fullName evidence="6">BHLH domain-containing protein</fullName>
    </recommendedName>
</protein>
<feature type="compositionally biased region" description="Basic and acidic residues" evidence="5">
    <location>
        <begin position="50"/>
        <end position="60"/>
    </location>
</feature>
<feature type="region of interest" description="Disordered" evidence="5">
    <location>
        <begin position="1"/>
        <end position="78"/>
    </location>
</feature>
<dbReference type="PANTHER" id="PTHR46412:SF3">
    <property type="entry name" value="TRANSCRIPTION FACTOR BIM1"/>
    <property type="match status" value="1"/>
</dbReference>
<reference evidence="7" key="1">
    <citation type="submission" date="2023-05" db="EMBL/GenBank/DDBJ databases">
        <title>Nepenthes gracilis genome sequencing.</title>
        <authorList>
            <person name="Fukushima K."/>
        </authorList>
    </citation>
    <scope>NUCLEOTIDE SEQUENCE</scope>
    <source>
        <strain evidence="7">SING2019-196</strain>
    </source>
</reference>
<evidence type="ECO:0000256" key="1">
    <source>
        <dbReference type="ARBA" id="ARBA00004123"/>
    </source>
</evidence>
<dbReference type="PANTHER" id="PTHR46412">
    <property type="entry name" value="BES1-INTERACTING MYC-LIKE PROTEIN"/>
    <property type="match status" value="1"/>
</dbReference>
<dbReference type="InterPro" id="IPR011598">
    <property type="entry name" value="bHLH_dom"/>
</dbReference>
<evidence type="ECO:0000256" key="2">
    <source>
        <dbReference type="ARBA" id="ARBA00023015"/>
    </source>
</evidence>
<proteinExistence type="predicted"/>
<dbReference type="InterPro" id="IPR044295">
    <property type="entry name" value="BIM1/2/3"/>
</dbReference>
<name>A0AAD3XTX4_NEPGR</name>
<keyword evidence="4" id="KW-0539">Nucleus</keyword>
<dbReference type="SUPFAM" id="SSF47459">
    <property type="entry name" value="HLH, helix-loop-helix DNA-binding domain"/>
    <property type="match status" value="1"/>
</dbReference>
<dbReference type="Pfam" id="PF00010">
    <property type="entry name" value="HLH"/>
    <property type="match status" value="1"/>
</dbReference>
<keyword evidence="2" id="KW-0805">Transcription regulation</keyword>
<evidence type="ECO:0000313" key="7">
    <source>
        <dbReference type="EMBL" id="GMH17098.1"/>
    </source>
</evidence>
<dbReference type="PROSITE" id="PS50888">
    <property type="entry name" value="BHLH"/>
    <property type="match status" value="1"/>
</dbReference>
<feature type="region of interest" description="Disordered" evidence="5">
    <location>
        <begin position="540"/>
        <end position="564"/>
    </location>
</feature>
<evidence type="ECO:0000256" key="4">
    <source>
        <dbReference type="ARBA" id="ARBA00023242"/>
    </source>
</evidence>
<dbReference type="AlphaFoldDB" id="A0AAD3XTX4"/>
<accession>A0AAD3XTX4</accession>
<sequence length="564" mass="62903">MELPQSGSYGAEGRKPTHGFFSLYSRSPVQQDPRPSYGGSLKTRNFLQPLEKEEKNRSKEEEEEEENMLEVNVERPPQVSIPCPSAEHILPGRVGTYSINHISYINPRALKPERKVFRAVASAGSSERIDENPIHSSYTRSGFMLWDESAARKGKAENENLEAVTAVMKEQPVEAGQWPLDRPSESSSNHRNSLSSLSSSQPSLQKNQSFVEMINYSKGPHAKEEDDDEDFSVKIGSCAPKGKLRVKVDGKSSNEKANTPRSKHSATEQRRRCKINDRFQLLRELIPHSEQKRDKASFLLEVIEYIQFLQEKLYRYEGSHPRWNQEPAKMTPWSNCHRPTERSTGHSRGVNEVADPVVMFGAKLEEENNVISSNIPKNPLNSVESDMKNAIACKVVEQGSGIADKAVPTGQPLQADIFAPVRNNNAVLQSSARLASDAGNTSLLPFPLQQRKPCASGSSTQGEKLKEQEMAAEDGTISISSTYSQGLLDNLTRALESSGVDLSHASIAIEVDFGKRAESRHNTHRHIDKNDEVNYCSRATLRSRGESYREESDQATKKPKTSRS</sequence>
<organism evidence="7 8">
    <name type="scientific">Nepenthes gracilis</name>
    <name type="common">Slender pitcher plant</name>
    <dbReference type="NCBI Taxonomy" id="150966"/>
    <lineage>
        <taxon>Eukaryota</taxon>
        <taxon>Viridiplantae</taxon>
        <taxon>Streptophyta</taxon>
        <taxon>Embryophyta</taxon>
        <taxon>Tracheophyta</taxon>
        <taxon>Spermatophyta</taxon>
        <taxon>Magnoliopsida</taxon>
        <taxon>eudicotyledons</taxon>
        <taxon>Gunneridae</taxon>
        <taxon>Pentapetalae</taxon>
        <taxon>Caryophyllales</taxon>
        <taxon>Nepenthaceae</taxon>
        <taxon>Nepenthes</taxon>
    </lineage>
</organism>
<gene>
    <name evidence="7" type="ORF">Nepgr_018939</name>
</gene>
<evidence type="ECO:0000256" key="5">
    <source>
        <dbReference type="SAM" id="MobiDB-lite"/>
    </source>
</evidence>
<dbReference type="InterPro" id="IPR036638">
    <property type="entry name" value="HLH_DNA-bd_sf"/>
</dbReference>
<dbReference type="EMBL" id="BSYO01000017">
    <property type="protein sequence ID" value="GMH17098.1"/>
    <property type="molecule type" value="Genomic_DNA"/>
</dbReference>
<comment type="caution">
    <text evidence="7">The sequence shown here is derived from an EMBL/GenBank/DDBJ whole genome shotgun (WGS) entry which is preliminary data.</text>
</comment>
<keyword evidence="8" id="KW-1185">Reference proteome</keyword>
<evidence type="ECO:0000313" key="8">
    <source>
        <dbReference type="Proteomes" id="UP001279734"/>
    </source>
</evidence>
<feature type="region of interest" description="Disordered" evidence="5">
    <location>
        <begin position="445"/>
        <end position="464"/>
    </location>
</feature>
<dbReference type="GO" id="GO:0003700">
    <property type="term" value="F:DNA-binding transcription factor activity"/>
    <property type="evidence" value="ECO:0007669"/>
    <property type="project" value="InterPro"/>
</dbReference>
<feature type="compositionally biased region" description="Low complexity" evidence="5">
    <location>
        <begin position="185"/>
        <end position="205"/>
    </location>
</feature>
<dbReference type="GO" id="GO:0005634">
    <property type="term" value="C:nucleus"/>
    <property type="evidence" value="ECO:0007669"/>
    <property type="project" value="UniProtKB-SubCell"/>
</dbReference>
<feature type="domain" description="BHLH" evidence="6">
    <location>
        <begin position="259"/>
        <end position="309"/>
    </location>
</feature>
<dbReference type="Proteomes" id="UP001279734">
    <property type="component" value="Unassembled WGS sequence"/>
</dbReference>
<dbReference type="GO" id="GO:0046983">
    <property type="term" value="F:protein dimerization activity"/>
    <property type="evidence" value="ECO:0007669"/>
    <property type="project" value="InterPro"/>
</dbReference>
<keyword evidence="3" id="KW-0804">Transcription</keyword>
<feature type="region of interest" description="Disordered" evidence="5">
    <location>
        <begin position="244"/>
        <end position="270"/>
    </location>
</feature>
<feature type="compositionally biased region" description="Basic and acidic residues" evidence="5">
    <location>
        <begin position="543"/>
        <end position="556"/>
    </location>
</feature>
<evidence type="ECO:0000259" key="6">
    <source>
        <dbReference type="PROSITE" id="PS50888"/>
    </source>
</evidence>
<dbReference type="CDD" id="cd11453">
    <property type="entry name" value="bHLH_AtBIM_like"/>
    <property type="match status" value="1"/>
</dbReference>
<dbReference type="GO" id="GO:0006351">
    <property type="term" value="P:DNA-templated transcription"/>
    <property type="evidence" value="ECO:0007669"/>
    <property type="project" value="InterPro"/>
</dbReference>
<dbReference type="SMART" id="SM00353">
    <property type="entry name" value="HLH"/>
    <property type="match status" value="1"/>
</dbReference>
<dbReference type="Gene3D" id="4.10.280.10">
    <property type="entry name" value="Helix-loop-helix DNA-binding domain"/>
    <property type="match status" value="1"/>
</dbReference>
<evidence type="ECO:0000256" key="3">
    <source>
        <dbReference type="ARBA" id="ARBA00023163"/>
    </source>
</evidence>
<comment type="subcellular location">
    <subcellularLocation>
        <location evidence="1">Nucleus</location>
    </subcellularLocation>
</comment>